<dbReference type="Gene3D" id="1.10.510.10">
    <property type="entry name" value="Transferase(Phosphotransferase) domain 1"/>
    <property type="match status" value="1"/>
</dbReference>
<evidence type="ECO:0000256" key="7">
    <source>
        <dbReference type="ARBA" id="ARBA00022723"/>
    </source>
</evidence>
<dbReference type="GO" id="GO:0005524">
    <property type="term" value="F:ATP binding"/>
    <property type="evidence" value="ECO:0007669"/>
    <property type="project" value="UniProtKB-KW"/>
</dbReference>
<evidence type="ECO:0000256" key="8">
    <source>
        <dbReference type="ARBA" id="ARBA00022729"/>
    </source>
</evidence>
<dbReference type="InterPro" id="IPR011009">
    <property type="entry name" value="Kinase-like_dom_sf"/>
</dbReference>
<dbReference type="GO" id="GO:0051082">
    <property type="term" value="F:unfolded protein binding"/>
    <property type="evidence" value="ECO:0007669"/>
    <property type="project" value="TreeGrafter"/>
</dbReference>
<dbReference type="PROSITE" id="PS00108">
    <property type="entry name" value="PROTEIN_KINASE_ST"/>
    <property type="match status" value="1"/>
</dbReference>
<dbReference type="InterPro" id="IPR038357">
    <property type="entry name" value="KEN_sf"/>
</dbReference>
<dbReference type="GO" id="GO:0036498">
    <property type="term" value="P:IRE1-mediated unfolded protein response"/>
    <property type="evidence" value="ECO:0007669"/>
    <property type="project" value="TreeGrafter"/>
</dbReference>
<dbReference type="PROSITE" id="PS51392">
    <property type="entry name" value="KEN"/>
    <property type="match status" value="1"/>
</dbReference>
<protein>
    <recommendedName>
        <fullName evidence="3">non-specific serine/threonine protein kinase</fullName>
        <ecNumber evidence="3">2.7.11.1</ecNumber>
    </recommendedName>
</protein>
<dbReference type="GO" id="GO:0046872">
    <property type="term" value="F:metal ion binding"/>
    <property type="evidence" value="ECO:0007669"/>
    <property type="project" value="UniProtKB-KW"/>
</dbReference>
<evidence type="ECO:0000256" key="4">
    <source>
        <dbReference type="ARBA" id="ARBA00022527"/>
    </source>
</evidence>
<accession>A0A8H3A0K2</accession>
<dbReference type="Gene3D" id="3.30.200.20">
    <property type="entry name" value="Phosphorylase Kinase, domain 1"/>
    <property type="match status" value="1"/>
</dbReference>
<keyword evidence="16" id="KW-0325">Glycoprotein</keyword>
<evidence type="ECO:0000256" key="5">
    <source>
        <dbReference type="ARBA" id="ARBA00022679"/>
    </source>
</evidence>
<evidence type="ECO:0000313" key="24">
    <source>
        <dbReference type="Proteomes" id="UP000663846"/>
    </source>
</evidence>
<evidence type="ECO:0000256" key="11">
    <source>
        <dbReference type="ARBA" id="ARBA00022801"/>
    </source>
</evidence>
<evidence type="ECO:0000313" key="23">
    <source>
        <dbReference type="EMBL" id="CAE6371062.1"/>
    </source>
</evidence>
<dbReference type="FunFam" id="1.10.510.10:FF:000572">
    <property type="entry name" value="Serine/threonine-protein kinase/endoribonuclease IRE1"/>
    <property type="match status" value="1"/>
</dbReference>
<dbReference type="GO" id="GO:0004521">
    <property type="term" value="F:RNA endonuclease activity"/>
    <property type="evidence" value="ECO:0007669"/>
    <property type="project" value="InterPro"/>
</dbReference>
<feature type="compositionally biased region" description="Basic residues" evidence="19">
    <location>
        <begin position="719"/>
        <end position="733"/>
    </location>
</feature>
<keyword evidence="5" id="KW-0808">Transferase</keyword>
<evidence type="ECO:0000256" key="15">
    <source>
        <dbReference type="ARBA" id="ARBA00023136"/>
    </source>
</evidence>
<keyword evidence="11" id="KW-0378">Hydrolase</keyword>
<dbReference type="Pfam" id="PF00069">
    <property type="entry name" value="Pkinase"/>
    <property type="match status" value="1"/>
</dbReference>
<evidence type="ECO:0000256" key="20">
    <source>
        <dbReference type="SAM" id="SignalP"/>
    </source>
</evidence>
<dbReference type="SMART" id="SM00564">
    <property type="entry name" value="PQQ"/>
    <property type="match status" value="2"/>
</dbReference>
<keyword evidence="6" id="KW-0812">Transmembrane</keyword>
<keyword evidence="8 20" id="KW-0732">Signal</keyword>
<evidence type="ECO:0000256" key="17">
    <source>
        <dbReference type="ARBA" id="ARBA00048659"/>
    </source>
</evidence>
<reference evidence="23" key="1">
    <citation type="submission" date="2021-01" db="EMBL/GenBank/DDBJ databases">
        <authorList>
            <person name="Kaushik A."/>
        </authorList>
    </citation>
    <scope>NUCLEOTIDE SEQUENCE</scope>
    <source>
        <strain evidence="23">AG1-1C</strain>
    </source>
</reference>
<evidence type="ECO:0000256" key="13">
    <source>
        <dbReference type="ARBA" id="ARBA00022842"/>
    </source>
</evidence>
<dbReference type="AlphaFoldDB" id="A0A8H3A0K2"/>
<evidence type="ECO:0000256" key="3">
    <source>
        <dbReference type="ARBA" id="ARBA00012513"/>
    </source>
</evidence>
<dbReference type="InterPro" id="IPR015943">
    <property type="entry name" value="WD40/YVTN_repeat-like_dom_sf"/>
</dbReference>
<comment type="catalytic activity">
    <reaction evidence="17">
        <text>L-threonyl-[protein] + ATP = O-phospho-L-threonyl-[protein] + ADP + H(+)</text>
        <dbReference type="Rhea" id="RHEA:46608"/>
        <dbReference type="Rhea" id="RHEA-COMP:11060"/>
        <dbReference type="Rhea" id="RHEA-COMP:11605"/>
        <dbReference type="ChEBI" id="CHEBI:15378"/>
        <dbReference type="ChEBI" id="CHEBI:30013"/>
        <dbReference type="ChEBI" id="CHEBI:30616"/>
        <dbReference type="ChEBI" id="CHEBI:61977"/>
        <dbReference type="ChEBI" id="CHEBI:456216"/>
        <dbReference type="EC" id="2.7.11.1"/>
    </reaction>
    <physiologicalReaction direction="left-to-right" evidence="17">
        <dbReference type="Rhea" id="RHEA:46609"/>
    </physiologicalReaction>
</comment>
<name>A0A8H3A0K2_9AGAM</name>
<evidence type="ECO:0000256" key="6">
    <source>
        <dbReference type="ARBA" id="ARBA00022692"/>
    </source>
</evidence>
<dbReference type="FunFam" id="3.30.200.20:FF:000077">
    <property type="entry name" value="Putative Serine/threonine-protein kinase/endoribonuclease IRE1"/>
    <property type="match status" value="1"/>
</dbReference>
<keyword evidence="10" id="KW-0418">Kinase</keyword>
<dbReference type="SMART" id="SM00220">
    <property type="entry name" value="S_TKc"/>
    <property type="match status" value="1"/>
</dbReference>
<evidence type="ECO:0000256" key="2">
    <source>
        <dbReference type="ARBA" id="ARBA00004479"/>
    </source>
</evidence>
<dbReference type="InterPro" id="IPR045133">
    <property type="entry name" value="IRE1/2-like"/>
</dbReference>
<dbReference type="PANTHER" id="PTHR13954">
    <property type="entry name" value="IRE1-RELATED"/>
    <property type="match status" value="1"/>
</dbReference>
<dbReference type="GO" id="GO:0016787">
    <property type="term" value="F:hydrolase activity"/>
    <property type="evidence" value="ECO:0007669"/>
    <property type="project" value="UniProtKB-KW"/>
</dbReference>
<evidence type="ECO:0000256" key="16">
    <source>
        <dbReference type="ARBA" id="ARBA00023180"/>
    </source>
</evidence>
<evidence type="ECO:0000256" key="10">
    <source>
        <dbReference type="ARBA" id="ARBA00022777"/>
    </source>
</evidence>
<dbReference type="GO" id="GO:0070059">
    <property type="term" value="P:intrinsic apoptotic signaling pathway in response to endoplasmic reticulum stress"/>
    <property type="evidence" value="ECO:0007669"/>
    <property type="project" value="TreeGrafter"/>
</dbReference>
<feature type="chain" id="PRO_5034053335" description="non-specific serine/threonine protein kinase" evidence="20">
    <location>
        <begin position="20"/>
        <end position="1221"/>
    </location>
</feature>
<comment type="subcellular location">
    <subcellularLocation>
        <location evidence="2">Membrane</location>
        <topology evidence="2">Single-pass type I membrane protein</topology>
    </subcellularLocation>
</comment>
<keyword evidence="4" id="KW-0723">Serine/threonine-protein kinase</keyword>
<evidence type="ECO:0000256" key="14">
    <source>
        <dbReference type="ARBA" id="ARBA00022989"/>
    </source>
</evidence>
<dbReference type="SUPFAM" id="SSF50998">
    <property type="entry name" value="Quinoprotein alcohol dehydrogenase-like"/>
    <property type="match status" value="1"/>
</dbReference>
<keyword evidence="9" id="KW-0547">Nucleotide-binding</keyword>
<evidence type="ECO:0000256" key="1">
    <source>
        <dbReference type="ARBA" id="ARBA00001946"/>
    </source>
</evidence>
<keyword evidence="14" id="KW-1133">Transmembrane helix</keyword>
<dbReference type="EMBL" id="CAJMWS010000137">
    <property type="protein sequence ID" value="CAE6371062.1"/>
    <property type="molecule type" value="Genomic_DNA"/>
</dbReference>
<dbReference type="GO" id="GO:0004674">
    <property type="term" value="F:protein serine/threonine kinase activity"/>
    <property type="evidence" value="ECO:0007669"/>
    <property type="project" value="UniProtKB-KW"/>
</dbReference>
<dbReference type="InterPro" id="IPR008271">
    <property type="entry name" value="Ser/Thr_kinase_AS"/>
</dbReference>
<dbReference type="PANTHER" id="PTHR13954:SF6">
    <property type="entry name" value="NON-SPECIFIC SERINE_THREONINE PROTEIN KINASE"/>
    <property type="match status" value="1"/>
</dbReference>
<keyword evidence="13" id="KW-0460">Magnesium</keyword>
<feature type="region of interest" description="Disordered" evidence="19">
    <location>
        <begin position="410"/>
        <end position="432"/>
    </location>
</feature>
<feature type="compositionally biased region" description="Pro residues" evidence="19">
    <location>
        <begin position="630"/>
        <end position="640"/>
    </location>
</feature>
<evidence type="ECO:0000256" key="12">
    <source>
        <dbReference type="ARBA" id="ARBA00022840"/>
    </source>
</evidence>
<dbReference type="InterPro" id="IPR010513">
    <property type="entry name" value="KEN_dom"/>
</dbReference>
<feature type="domain" description="Protein kinase" evidence="21">
    <location>
        <begin position="777"/>
        <end position="1066"/>
    </location>
</feature>
<dbReference type="SUPFAM" id="SSF56112">
    <property type="entry name" value="Protein kinase-like (PK-like)"/>
    <property type="match status" value="1"/>
</dbReference>
<feature type="domain" description="KEN" evidence="22">
    <location>
        <begin position="1069"/>
        <end position="1219"/>
    </location>
</feature>
<feature type="signal peptide" evidence="20">
    <location>
        <begin position="1"/>
        <end position="19"/>
    </location>
</feature>
<keyword evidence="7" id="KW-0479">Metal-binding</keyword>
<feature type="region of interest" description="Disordered" evidence="19">
    <location>
        <begin position="685"/>
        <end position="750"/>
    </location>
</feature>
<dbReference type="CDD" id="cd10422">
    <property type="entry name" value="RNase_Ire1"/>
    <property type="match status" value="1"/>
</dbReference>
<feature type="compositionally biased region" description="Acidic residues" evidence="19">
    <location>
        <begin position="589"/>
        <end position="602"/>
    </location>
</feature>
<feature type="region of interest" description="Disordered" evidence="19">
    <location>
        <begin position="468"/>
        <end position="532"/>
    </location>
</feature>
<comment type="cofactor">
    <cofactor evidence="1">
        <name>Mg(2+)</name>
        <dbReference type="ChEBI" id="CHEBI:18420"/>
    </cofactor>
</comment>
<comment type="caution">
    <text evidence="23">The sequence shown here is derived from an EMBL/GenBank/DDBJ whole genome shotgun (WGS) entry which is preliminary data.</text>
</comment>
<dbReference type="GO" id="GO:0006397">
    <property type="term" value="P:mRNA processing"/>
    <property type="evidence" value="ECO:0007669"/>
    <property type="project" value="InterPro"/>
</dbReference>
<dbReference type="InterPro" id="IPR018391">
    <property type="entry name" value="PQQ_b-propeller_rpt"/>
</dbReference>
<dbReference type="Gene3D" id="1.20.1440.180">
    <property type="entry name" value="KEN domain"/>
    <property type="match status" value="1"/>
</dbReference>
<evidence type="ECO:0000256" key="9">
    <source>
        <dbReference type="ARBA" id="ARBA00022741"/>
    </source>
</evidence>
<evidence type="ECO:0000256" key="18">
    <source>
        <dbReference type="ARBA" id="ARBA00048977"/>
    </source>
</evidence>
<keyword evidence="15" id="KW-0472">Membrane</keyword>
<dbReference type="InterPro" id="IPR000719">
    <property type="entry name" value="Prot_kinase_dom"/>
</dbReference>
<feature type="region of interest" description="Disordered" evidence="19">
    <location>
        <begin position="583"/>
        <end position="667"/>
    </location>
</feature>
<feature type="compositionally biased region" description="Acidic residues" evidence="19">
    <location>
        <begin position="703"/>
        <end position="712"/>
    </location>
</feature>
<dbReference type="SMART" id="SM00580">
    <property type="entry name" value="PUG"/>
    <property type="match status" value="1"/>
</dbReference>
<dbReference type="OrthoDB" id="3187013at2759"/>
<dbReference type="EC" id="2.7.11.1" evidence="3"/>
<evidence type="ECO:0000256" key="19">
    <source>
        <dbReference type="SAM" id="MobiDB-lite"/>
    </source>
</evidence>
<dbReference type="Pfam" id="PF06479">
    <property type="entry name" value="Ribonuc_2-5A"/>
    <property type="match status" value="2"/>
</dbReference>
<gene>
    <name evidence="23" type="ORF">RDB_LOCUS26069</name>
</gene>
<keyword evidence="12" id="KW-0067">ATP-binding</keyword>
<organism evidence="23 24">
    <name type="scientific">Rhizoctonia solani</name>
    <dbReference type="NCBI Taxonomy" id="456999"/>
    <lineage>
        <taxon>Eukaryota</taxon>
        <taxon>Fungi</taxon>
        <taxon>Dikarya</taxon>
        <taxon>Basidiomycota</taxon>
        <taxon>Agaricomycotina</taxon>
        <taxon>Agaricomycetes</taxon>
        <taxon>Cantharellales</taxon>
        <taxon>Ceratobasidiaceae</taxon>
        <taxon>Rhizoctonia</taxon>
    </lineage>
</organism>
<dbReference type="PROSITE" id="PS50011">
    <property type="entry name" value="PROTEIN_KINASE_DOM"/>
    <property type="match status" value="1"/>
</dbReference>
<dbReference type="GO" id="GO:1990604">
    <property type="term" value="C:IRE1-TRAF2-ASK1 complex"/>
    <property type="evidence" value="ECO:0007669"/>
    <property type="project" value="TreeGrafter"/>
</dbReference>
<comment type="catalytic activity">
    <reaction evidence="18">
        <text>L-seryl-[protein] + ATP = O-phospho-L-seryl-[protein] + ADP + H(+)</text>
        <dbReference type="Rhea" id="RHEA:17989"/>
        <dbReference type="Rhea" id="RHEA-COMP:9863"/>
        <dbReference type="Rhea" id="RHEA-COMP:11604"/>
        <dbReference type="ChEBI" id="CHEBI:15378"/>
        <dbReference type="ChEBI" id="CHEBI:29999"/>
        <dbReference type="ChEBI" id="CHEBI:30616"/>
        <dbReference type="ChEBI" id="CHEBI:83421"/>
        <dbReference type="ChEBI" id="CHEBI:456216"/>
        <dbReference type="EC" id="2.7.11.1"/>
    </reaction>
    <physiologicalReaction direction="left-to-right" evidence="18">
        <dbReference type="Rhea" id="RHEA:17990"/>
    </physiologicalReaction>
</comment>
<proteinExistence type="predicted"/>
<dbReference type="InterPro" id="IPR011047">
    <property type="entry name" value="Quinoprotein_ADH-like_sf"/>
</dbReference>
<dbReference type="Gene3D" id="2.130.10.10">
    <property type="entry name" value="YVTN repeat-like/Quinoprotein amine dehydrogenase"/>
    <property type="match status" value="1"/>
</dbReference>
<evidence type="ECO:0000259" key="21">
    <source>
        <dbReference type="PROSITE" id="PS50011"/>
    </source>
</evidence>
<evidence type="ECO:0000259" key="22">
    <source>
        <dbReference type="PROSITE" id="PS51392"/>
    </source>
</evidence>
<dbReference type="Proteomes" id="UP000663846">
    <property type="component" value="Unassembled WGS sequence"/>
</dbReference>
<sequence>MLPALIQLCVLAIVLCVAAEPFRRSSHASIQKFSNDLATAKRPSSNLPWGKSREKGPMIPHSVPGPSTAGQDVRLLDIVLAASVDGRFHALNRTTGELIWSMADDLAYVQSPRDPNTEGVPRMGSQTPLYNLVRSDHRSLVDSEQVDEEEETYVIEPQTGEVFVLHPGDAPVERLGYSIPQLAELSPFIPPGDDERVFHSTTSTSLITIDLLTGRILGVYGEHCAWDDEGSNDDSPVDVNAMLDDLDGTHELPQKQRPIEVVIGRTDYHVSVYVKGRGVVQNLKFTKYGPNNVHRAIQAAWNRSPDSTYFQPSPDGRLYSFAKGSILSYVPTYPLIVAVFDAVYLPTRRDPILLLQPTPRLSDLSASRSADMDLPEFTYIGRIDDSLFALGHTTYPLVLFSHVGKKQLPRIDDGGKAPNSYPPPDPDSSVERCFDLDCLTGTKWSQSARRSGLNRLIGEEHVLSIEGSAGVEDPPEDYPSHDIPQSRPDPPRTRKQPQTLAPRPTRTTNSTSHARPAIEDKTPEATPSPRSGIRGVAREWLAVWASMGGVVLSTVMFGLGLGVRRGKLSVGPILLKLLGVRNDKSSTEPDSESIAEEEEDETPPPVPPKPYSISRITQNPYLMTADSRPGVPPKDTPATPPRRRIRPRVRGGVPASASVPALPTANPAGQLAASRSVGDLAAEGALIEEPEGQVVEDKKEPENTETEIEGPVEEANTPGKKRIRRGRRGKGRGKGASTGDANKNGIETEGVLSEGSESFIRVEKIEKAPAVPKSSLVVSEEVLGYGSHGTVVYKGKFQGRSVAVKRLLHDFVTLASREVALLQESDDHPNVIRYYYEEHRENFLYIALELCPCSLSDLVERPQMFPDVVGSFEPKRALSQVTAGLRHLHALKIVHRDIKPQNILVSARGAMLISDFGLCRKLDVDQTSFMPTAYGGAAAGTAGWRAPEILRGEVNVDMAALDVSNGGIGSSSGSGSSSTSSGTRLTRSVDVFALGCLFFYVLSGGDHAFGDRFERDVNILRDEKRLGWLERLGEEGFEAIGLIEKMLSPDPKKRPDTTKCLMHPFFWTPSRRLAFLQDASDRFEIMERDPREPGLVALETGAVDIIGNDWQRRLDKMFIDNLGKFRKYDVTSVQDLLRALRNKVHTCHLPRPSLRLIRHLEKNHYQDLPDNVKRHLGPLPEGFLSYFTRRFPKLFLHVYSVVEDSSLKVEPMFRSYFALEE</sequence>